<evidence type="ECO:0000256" key="1">
    <source>
        <dbReference type="ARBA" id="ARBA00002494"/>
    </source>
</evidence>
<feature type="domain" description="Rieske" evidence="11">
    <location>
        <begin position="62"/>
        <end position="154"/>
    </location>
</feature>
<evidence type="ECO:0000313" key="13">
    <source>
        <dbReference type="Proteomes" id="UP001597368"/>
    </source>
</evidence>
<evidence type="ECO:0000313" key="12">
    <source>
        <dbReference type="EMBL" id="MFD1930619.1"/>
    </source>
</evidence>
<evidence type="ECO:0000256" key="2">
    <source>
        <dbReference type="ARBA" id="ARBA00015816"/>
    </source>
</evidence>
<comment type="function">
    <text evidence="1">Iron-sulfur subunit of the cytochrome bc1 complex, an essential component of the respiratory electron transport chain required for ATP synthesis. The bc1 complex catalyzes the oxidation of menaquinol and the reduction of cytochrome c in the respiratory chain. The bc1 complex operates through a Q-cycle mechanism that couples electron transfer to generation of the proton gradient that drives ATP synthesis.</text>
</comment>
<dbReference type="PRINTS" id="PR00162">
    <property type="entry name" value="RIESKE"/>
</dbReference>
<dbReference type="InterPro" id="IPR014349">
    <property type="entry name" value="Rieske_Fe-S_prot"/>
</dbReference>
<evidence type="ECO:0000256" key="8">
    <source>
        <dbReference type="ARBA" id="ARBA00029586"/>
    </source>
</evidence>
<evidence type="ECO:0000256" key="3">
    <source>
        <dbReference type="ARBA" id="ARBA00022714"/>
    </source>
</evidence>
<keyword evidence="4" id="KW-0479">Metal-binding</keyword>
<gene>
    <name evidence="12" type="ORF">ACFSKW_03910</name>
</gene>
<evidence type="ECO:0000256" key="7">
    <source>
        <dbReference type="ARBA" id="ARBA00023157"/>
    </source>
</evidence>
<dbReference type="InterPro" id="IPR006311">
    <property type="entry name" value="TAT_signal"/>
</dbReference>
<keyword evidence="5" id="KW-0408">Iron</keyword>
<dbReference type="Gene3D" id="2.102.10.10">
    <property type="entry name" value="Rieske [2Fe-2S] iron-sulphur domain"/>
    <property type="match status" value="1"/>
</dbReference>
<dbReference type="InterPro" id="IPR005805">
    <property type="entry name" value="Rieske_Fe-S_prot_C"/>
</dbReference>
<feature type="region of interest" description="Disordered" evidence="10">
    <location>
        <begin position="35"/>
        <end position="65"/>
    </location>
</feature>
<keyword evidence="6" id="KW-0411">Iron-sulfur</keyword>
<accession>A0ABW4SNW2</accession>
<dbReference type="PANTHER" id="PTHR10134">
    <property type="entry name" value="CYTOCHROME B-C1 COMPLEX SUBUNIT RIESKE, MITOCHONDRIAL"/>
    <property type="match status" value="1"/>
</dbReference>
<feature type="compositionally biased region" description="Low complexity" evidence="10">
    <location>
        <begin position="35"/>
        <end position="57"/>
    </location>
</feature>
<keyword evidence="7" id="KW-1015">Disulfide bond</keyword>
<evidence type="ECO:0000256" key="5">
    <source>
        <dbReference type="ARBA" id="ARBA00023004"/>
    </source>
</evidence>
<reference evidence="13" key="1">
    <citation type="journal article" date="2019" name="Int. J. Syst. Evol. Microbiol.">
        <title>The Global Catalogue of Microorganisms (GCM) 10K type strain sequencing project: providing services to taxonomists for standard genome sequencing and annotation.</title>
        <authorList>
            <consortium name="The Broad Institute Genomics Platform"/>
            <consortium name="The Broad Institute Genome Sequencing Center for Infectious Disease"/>
            <person name="Wu L."/>
            <person name="Ma J."/>
        </authorList>
    </citation>
    <scope>NUCLEOTIDE SEQUENCE [LARGE SCALE GENOMIC DNA]</scope>
    <source>
        <strain evidence="13">ICMP 6774ER</strain>
    </source>
</reference>
<dbReference type="Pfam" id="PF00355">
    <property type="entry name" value="Rieske"/>
    <property type="match status" value="1"/>
</dbReference>
<keyword evidence="3" id="KW-0001">2Fe-2S</keyword>
<keyword evidence="13" id="KW-1185">Reference proteome</keyword>
<evidence type="ECO:0000256" key="9">
    <source>
        <dbReference type="ARBA" id="ARBA00034078"/>
    </source>
</evidence>
<dbReference type="EMBL" id="JBHUFV010000003">
    <property type="protein sequence ID" value="MFD1930619.1"/>
    <property type="molecule type" value="Genomic_DNA"/>
</dbReference>
<comment type="cofactor">
    <cofactor evidence="9">
        <name>[2Fe-2S] cluster</name>
        <dbReference type="ChEBI" id="CHEBI:190135"/>
    </cofactor>
</comment>
<sequence length="155" mass="14722">MSADLQSRRTVIAGVGAGGLAMALAACGGDGGATSAAPQAQESSAAPSASASESASTGSGGGALTSAADVPVGGGTIFKEQKVVVTQPTAGQFKCFSAICTHKGCPVASVGDGTIDCPCHGSKFSIEDGSVKGGPATAPLAEVPIKVDGDAITLA</sequence>
<evidence type="ECO:0000256" key="6">
    <source>
        <dbReference type="ARBA" id="ARBA00023014"/>
    </source>
</evidence>
<evidence type="ECO:0000256" key="10">
    <source>
        <dbReference type="SAM" id="MobiDB-lite"/>
    </source>
</evidence>
<organism evidence="12 13">
    <name type="scientific">Nonomuraea mangrovi</name>
    <dbReference type="NCBI Taxonomy" id="2316207"/>
    <lineage>
        <taxon>Bacteria</taxon>
        <taxon>Bacillati</taxon>
        <taxon>Actinomycetota</taxon>
        <taxon>Actinomycetes</taxon>
        <taxon>Streptosporangiales</taxon>
        <taxon>Streptosporangiaceae</taxon>
        <taxon>Nonomuraea</taxon>
    </lineage>
</organism>
<comment type="caution">
    <text evidence="12">The sequence shown here is derived from an EMBL/GenBank/DDBJ whole genome shotgun (WGS) entry which is preliminary data.</text>
</comment>
<name>A0ABW4SNW2_9ACTN</name>
<dbReference type="PROSITE" id="PS51318">
    <property type="entry name" value="TAT"/>
    <property type="match status" value="1"/>
</dbReference>
<proteinExistence type="predicted"/>
<dbReference type="InterPro" id="IPR017941">
    <property type="entry name" value="Rieske_2Fe-2S"/>
</dbReference>
<evidence type="ECO:0000259" key="11">
    <source>
        <dbReference type="PROSITE" id="PS51296"/>
    </source>
</evidence>
<dbReference type="SUPFAM" id="SSF50022">
    <property type="entry name" value="ISP domain"/>
    <property type="match status" value="1"/>
</dbReference>
<dbReference type="RefSeq" id="WP_379569150.1">
    <property type="nucleotide sequence ID" value="NZ_JBHUFV010000003.1"/>
</dbReference>
<dbReference type="PROSITE" id="PS51296">
    <property type="entry name" value="RIESKE"/>
    <property type="match status" value="1"/>
</dbReference>
<dbReference type="InterPro" id="IPR036922">
    <property type="entry name" value="Rieske_2Fe-2S_sf"/>
</dbReference>
<evidence type="ECO:0000256" key="4">
    <source>
        <dbReference type="ARBA" id="ARBA00022723"/>
    </source>
</evidence>
<protein>
    <recommendedName>
        <fullName evidence="2">Cytochrome bc1 complex Rieske iron-sulfur subunit</fullName>
    </recommendedName>
    <alternativeName>
        <fullName evidence="8">Cytochrome bc1 reductase complex subunit QcrA</fullName>
    </alternativeName>
</protein>
<dbReference type="Proteomes" id="UP001597368">
    <property type="component" value="Unassembled WGS sequence"/>
</dbReference>
<dbReference type="CDD" id="cd03467">
    <property type="entry name" value="Rieske"/>
    <property type="match status" value="1"/>
</dbReference>